<name>A0ABZ0SE25_9GAMM</name>
<proteinExistence type="predicted"/>
<accession>A0ABZ0SE25</accession>
<evidence type="ECO:0000313" key="1">
    <source>
        <dbReference type="EMBL" id="WPL18727.1"/>
    </source>
</evidence>
<dbReference type="Proteomes" id="UP001432180">
    <property type="component" value="Chromosome"/>
</dbReference>
<protein>
    <submittedName>
        <fullName evidence="1">Uncharacterized protein</fullName>
    </submittedName>
</protein>
<keyword evidence="2" id="KW-1185">Reference proteome</keyword>
<reference evidence="1 2" key="1">
    <citation type="journal article" date="2023" name="Microorganisms">
        <title>Thiorhodovibrio frisius and Trv. litoralis spp. nov., Two Novel Members from a Clade of Fastidious Purple Sulfur Bacteria That Exhibit Unique Red-Shifted Light-Harvesting Capabilities.</title>
        <authorList>
            <person name="Methner A."/>
            <person name="Kuzyk S.B."/>
            <person name="Petersen J."/>
            <person name="Bauer S."/>
            <person name="Brinkmann H."/>
            <person name="Sichau K."/>
            <person name="Wanner G."/>
            <person name="Wolf J."/>
            <person name="Neumann-Schaal M."/>
            <person name="Henke P."/>
            <person name="Tank M."/>
            <person name="Sproer C."/>
            <person name="Bunk B."/>
            <person name="Overmann J."/>
        </authorList>
    </citation>
    <scope>NUCLEOTIDE SEQUENCE [LARGE SCALE GENOMIC DNA]</scope>
    <source>
        <strain evidence="1 2">DSM 6702</strain>
    </source>
</reference>
<evidence type="ECO:0000313" key="2">
    <source>
        <dbReference type="Proteomes" id="UP001432180"/>
    </source>
</evidence>
<organism evidence="1 2">
    <name type="scientific">Thiorhodovibrio winogradskyi</name>
    <dbReference type="NCBI Taxonomy" id="77007"/>
    <lineage>
        <taxon>Bacteria</taxon>
        <taxon>Pseudomonadati</taxon>
        <taxon>Pseudomonadota</taxon>
        <taxon>Gammaproteobacteria</taxon>
        <taxon>Chromatiales</taxon>
        <taxon>Chromatiaceae</taxon>
        <taxon>Thiorhodovibrio</taxon>
    </lineage>
</organism>
<gene>
    <name evidence="1" type="ORF">Thiowin_03815</name>
</gene>
<dbReference type="EMBL" id="CP121472">
    <property type="protein sequence ID" value="WPL18727.1"/>
    <property type="molecule type" value="Genomic_DNA"/>
</dbReference>
<sequence length="66" mass="7224">MAGDCRFIITVKLYEFSGADAISGITDICPIDVVLSIMNAKVIVRGDKIDWINFDEKSLASINTLC</sequence>